<protein>
    <recommendedName>
        <fullName evidence="1">Cyclin N-terminal domain-containing protein</fullName>
    </recommendedName>
</protein>
<organism evidence="2 3">
    <name type="scientific">Prototheca wickerhamii</name>
    <dbReference type="NCBI Taxonomy" id="3111"/>
    <lineage>
        <taxon>Eukaryota</taxon>
        <taxon>Viridiplantae</taxon>
        <taxon>Chlorophyta</taxon>
        <taxon>core chlorophytes</taxon>
        <taxon>Trebouxiophyceae</taxon>
        <taxon>Chlorellales</taxon>
        <taxon>Chlorellaceae</taxon>
        <taxon>Prototheca</taxon>
    </lineage>
</organism>
<evidence type="ECO:0000313" key="2">
    <source>
        <dbReference type="EMBL" id="KAK2079153.1"/>
    </source>
</evidence>
<evidence type="ECO:0000259" key="1">
    <source>
        <dbReference type="Pfam" id="PF00134"/>
    </source>
</evidence>
<name>A0AAD9IKD2_PROWI</name>
<proteinExistence type="predicted"/>
<dbReference type="Gene3D" id="1.10.472.10">
    <property type="entry name" value="Cyclin-like"/>
    <property type="match status" value="1"/>
</dbReference>
<keyword evidence="3" id="KW-1185">Reference proteome</keyword>
<comment type="caution">
    <text evidence="2">The sequence shown here is derived from an EMBL/GenBank/DDBJ whole genome shotgun (WGS) entry which is preliminary data.</text>
</comment>
<dbReference type="GO" id="GO:0016538">
    <property type="term" value="F:cyclin-dependent protein serine/threonine kinase regulator activity"/>
    <property type="evidence" value="ECO:0007669"/>
    <property type="project" value="InterPro"/>
</dbReference>
<reference evidence="2" key="1">
    <citation type="submission" date="2021-01" db="EMBL/GenBank/DDBJ databases">
        <authorList>
            <person name="Eckstrom K.M.E."/>
        </authorList>
    </citation>
    <scope>NUCLEOTIDE SEQUENCE</scope>
    <source>
        <strain evidence="2">UVCC 0001</strain>
    </source>
</reference>
<dbReference type="AlphaFoldDB" id="A0AAD9IKD2"/>
<dbReference type="Proteomes" id="UP001255856">
    <property type="component" value="Unassembled WGS sequence"/>
</dbReference>
<gene>
    <name evidence="2" type="ORF">QBZ16_002844</name>
</gene>
<dbReference type="InterPro" id="IPR043198">
    <property type="entry name" value="Cyclin/Ssn8"/>
</dbReference>
<accession>A0AAD9IKD2</accession>
<dbReference type="EMBL" id="JASFZW010000003">
    <property type="protein sequence ID" value="KAK2079153.1"/>
    <property type="molecule type" value="Genomic_DNA"/>
</dbReference>
<sequence>MRALCQSPRKDGSPFLRARVWATATIYVRYFYRQQSFATADPRPIALAALLLASKVEEAPVHTRDLVAVAFNLASADPARWHAPPTAEQVVSAEARIMVRKCDGVHVHLRFHPPVIALACLLVTAQLRETDLSDWLATLRLDLGMVRGSR</sequence>
<dbReference type="GO" id="GO:0006357">
    <property type="term" value="P:regulation of transcription by RNA polymerase II"/>
    <property type="evidence" value="ECO:0007669"/>
    <property type="project" value="InterPro"/>
</dbReference>
<dbReference type="PANTHER" id="PTHR10026">
    <property type="entry name" value="CYCLIN"/>
    <property type="match status" value="1"/>
</dbReference>
<dbReference type="SUPFAM" id="SSF47954">
    <property type="entry name" value="Cyclin-like"/>
    <property type="match status" value="2"/>
</dbReference>
<evidence type="ECO:0000313" key="3">
    <source>
        <dbReference type="Proteomes" id="UP001255856"/>
    </source>
</evidence>
<feature type="domain" description="Cyclin N-terminal" evidence="1">
    <location>
        <begin position="17"/>
        <end position="97"/>
    </location>
</feature>
<dbReference type="Pfam" id="PF00134">
    <property type="entry name" value="Cyclin_N"/>
    <property type="match status" value="1"/>
</dbReference>
<dbReference type="InterPro" id="IPR006671">
    <property type="entry name" value="Cyclin_N"/>
</dbReference>
<dbReference type="InterPro" id="IPR036915">
    <property type="entry name" value="Cyclin-like_sf"/>
</dbReference>